<dbReference type="AlphaFoldDB" id="A0AAV3ZY72"/>
<proteinExistence type="predicted"/>
<name>A0AAV3ZY72_9GAST</name>
<protein>
    <submittedName>
        <fullName evidence="2">Uncharacterized protein</fullName>
    </submittedName>
</protein>
<accession>A0AAV3ZY72</accession>
<evidence type="ECO:0000256" key="1">
    <source>
        <dbReference type="SAM" id="MobiDB-lite"/>
    </source>
</evidence>
<evidence type="ECO:0000313" key="2">
    <source>
        <dbReference type="EMBL" id="GFO00820.1"/>
    </source>
</evidence>
<keyword evidence="3" id="KW-1185">Reference proteome</keyword>
<reference evidence="2 3" key="1">
    <citation type="journal article" date="2021" name="Elife">
        <title>Chloroplast acquisition without the gene transfer in kleptoplastic sea slugs, Plakobranchus ocellatus.</title>
        <authorList>
            <person name="Maeda T."/>
            <person name="Takahashi S."/>
            <person name="Yoshida T."/>
            <person name="Shimamura S."/>
            <person name="Takaki Y."/>
            <person name="Nagai Y."/>
            <person name="Toyoda A."/>
            <person name="Suzuki Y."/>
            <person name="Arimoto A."/>
            <person name="Ishii H."/>
            <person name="Satoh N."/>
            <person name="Nishiyama T."/>
            <person name="Hasebe M."/>
            <person name="Maruyama T."/>
            <person name="Minagawa J."/>
            <person name="Obokata J."/>
            <person name="Shigenobu S."/>
        </authorList>
    </citation>
    <scope>NUCLEOTIDE SEQUENCE [LARGE SCALE GENOMIC DNA]</scope>
</reference>
<dbReference type="Proteomes" id="UP000735302">
    <property type="component" value="Unassembled WGS sequence"/>
</dbReference>
<organism evidence="2 3">
    <name type="scientific">Plakobranchus ocellatus</name>
    <dbReference type="NCBI Taxonomy" id="259542"/>
    <lineage>
        <taxon>Eukaryota</taxon>
        <taxon>Metazoa</taxon>
        <taxon>Spiralia</taxon>
        <taxon>Lophotrochozoa</taxon>
        <taxon>Mollusca</taxon>
        <taxon>Gastropoda</taxon>
        <taxon>Heterobranchia</taxon>
        <taxon>Euthyneura</taxon>
        <taxon>Panpulmonata</taxon>
        <taxon>Sacoglossa</taxon>
        <taxon>Placobranchoidea</taxon>
        <taxon>Plakobranchidae</taxon>
        <taxon>Plakobranchus</taxon>
    </lineage>
</organism>
<sequence>MRESSRTAQWKPGHPAKRSPLVPSKVRQVQVAAEVVSAPQVYGYSLPTSPRADKSSGVVSSQVLLPAVARWGRCWPRWRLQFTSSGCYRIEKGVMMVDLMDLLLTVSATANSQLSALWFTLFQCNFCAL</sequence>
<evidence type="ECO:0000313" key="3">
    <source>
        <dbReference type="Proteomes" id="UP000735302"/>
    </source>
</evidence>
<comment type="caution">
    <text evidence="2">The sequence shown here is derived from an EMBL/GenBank/DDBJ whole genome shotgun (WGS) entry which is preliminary data.</text>
</comment>
<dbReference type="EMBL" id="BLXT01003147">
    <property type="protein sequence ID" value="GFO00820.1"/>
    <property type="molecule type" value="Genomic_DNA"/>
</dbReference>
<gene>
    <name evidence="2" type="ORF">PoB_002732500</name>
</gene>
<feature type="region of interest" description="Disordered" evidence="1">
    <location>
        <begin position="1"/>
        <end position="21"/>
    </location>
</feature>